<evidence type="ECO:0000259" key="1">
    <source>
        <dbReference type="Pfam" id="PF22936"/>
    </source>
</evidence>
<organism evidence="2 3">
    <name type="scientific">Tanacetum coccineum</name>
    <dbReference type="NCBI Taxonomy" id="301880"/>
    <lineage>
        <taxon>Eukaryota</taxon>
        <taxon>Viridiplantae</taxon>
        <taxon>Streptophyta</taxon>
        <taxon>Embryophyta</taxon>
        <taxon>Tracheophyta</taxon>
        <taxon>Spermatophyta</taxon>
        <taxon>Magnoliopsida</taxon>
        <taxon>eudicotyledons</taxon>
        <taxon>Gunneridae</taxon>
        <taxon>Pentapetalae</taxon>
        <taxon>asterids</taxon>
        <taxon>campanulids</taxon>
        <taxon>Asterales</taxon>
        <taxon>Asteraceae</taxon>
        <taxon>Asteroideae</taxon>
        <taxon>Anthemideae</taxon>
        <taxon>Anthemidinae</taxon>
        <taxon>Tanacetum</taxon>
    </lineage>
</organism>
<evidence type="ECO:0000313" key="2">
    <source>
        <dbReference type="EMBL" id="GJT44683.1"/>
    </source>
</evidence>
<reference evidence="2" key="2">
    <citation type="submission" date="2022-01" db="EMBL/GenBank/DDBJ databases">
        <authorList>
            <person name="Yamashiro T."/>
            <person name="Shiraishi A."/>
            <person name="Satake H."/>
            <person name="Nakayama K."/>
        </authorList>
    </citation>
    <scope>NUCLEOTIDE SEQUENCE</scope>
</reference>
<dbReference type="PANTHER" id="PTHR33067">
    <property type="entry name" value="RNA-DIRECTED DNA POLYMERASE-RELATED"/>
    <property type="match status" value="1"/>
</dbReference>
<feature type="domain" description="Retrovirus-related Pol polyprotein from transposon TNT 1-94-like beta-barrel" evidence="1">
    <location>
        <begin position="57"/>
        <end position="102"/>
    </location>
</feature>
<comment type="caution">
    <text evidence="2">The sequence shown here is derived from an EMBL/GenBank/DDBJ whole genome shotgun (WGS) entry which is preliminary data.</text>
</comment>
<keyword evidence="3" id="KW-1185">Reference proteome</keyword>
<dbReference type="InterPro" id="IPR021109">
    <property type="entry name" value="Peptidase_aspartic_dom_sf"/>
</dbReference>
<dbReference type="Proteomes" id="UP001151760">
    <property type="component" value="Unassembled WGS sequence"/>
</dbReference>
<gene>
    <name evidence="2" type="ORF">Tco_0953398</name>
</gene>
<dbReference type="Pfam" id="PF22936">
    <property type="entry name" value="Pol_BBD"/>
    <property type="match status" value="1"/>
</dbReference>
<dbReference type="InterPro" id="IPR054722">
    <property type="entry name" value="PolX-like_BBD"/>
</dbReference>
<dbReference type="CDD" id="cd00303">
    <property type="entry name" value="retropepsin_like"/>
    <property type="match status" value="1"/>
</dbReference>
<dbReference type="Gene3D" id="2.40.70.10">
    <property type="entry name" value="Acid Proteases"/>
    <property type="match status" value="1"/>
</dbReference>
<dbReference type="EMBL" id="BQNB010015835">
    <property type="protein sequence ID" value="GJT44683.1"/>
    <property type="molecule type" value="Genomic_DNA"/>
</dbReference>
<sequence>MLVDKTNLMDFRQLGNNFSTSMLHAREIVSFHSHIPTKLHNARDIMPWRATGCPDEWIKDSGCSKHMTGNRNLFFTYKAYNGGNIIFGSNLCGNIIGKGQICDNKCRVTFSEHDSEITKDGKVIGDLDNSTNNVLIPLDSWTSGLLVYRLPLSVEYDVSTSIRYGVSSSLSNTAYSIQLINTAYPLPLDTTYRLSGTETEIIDFHAKKFLPSLGTNPTDCLSLVSDAKTAIQEMAEYSQKWHNKTSRGRSTETSDGLAAMQAQLNNLGREIKKVNEEVYVAQVGCEQCKGPHYTKDCPQKEERKTLEEAYYMREDLEAYQTELKQTRETKSIRFQPPLKLIQTQYTVLDLTNTSYPLDRTGIYGPKFTESCGASRINNAIPRKEKDPRSFTLPCFINDFYFDNALVDLGSSVSVMPLSTYLNLGLGELVHTRLTVELADRTVKYPKGIAKNVLVGIG</sequence>
<proteinExistence type="predicted"/>
<dbReference type="PANTHER" id="PTHR33067:SF9">
    <property type="entry name" value="RNA-DIRECTED DNA POLYMERASE"/>
    <property type="match status" value="1"/>
</dbReference>
<reference evidence="2" key="1">
    <citation type="journal article" date="2022" name="Int. J. Mol. Sci.">
        <title>Draft Genome of Tanacetum Coccineum: Genomic Comparison of Closely Related Tanacetum-Family Plants.</title>
        <authorList>
            <person name="Yamashiro T."/>
            <person name="Shiraishi A."/>
            <person name="Nakayama K."/>
            <person name="Satake H."/>
        </authorList>
    </citation>
    <scope>NUCLEOTIDE SEQUENCE</scope>
</reference>
<evidence type="ECO:0000313" key="3">
    <source>
        <dbReference type="Proteomes" id="UP001151760"/>
    </source>
</evidence>
<name>A0ABQ5E2J5_9ASTR</name>
<protein>
    <recommendedName>
        <fullName evidence="1">Retrovirus-related Pol polyprotein from transposon TNT 1-94-like beta-barrel domain-containing protein</fullName>
    </recommendedName>
</protein>
<accession>A0ABQ5E2J5</accession>